<dbReference type="OrthoDB" id="9805855at2"/>
<accession>A0A1V9DLM1</accession>
<comment type="similarity">
    <text evidence="10">Belongs to the binding-protein-dependent transport system permease family. OppBC subfamily.</text>
</comment>
<dbReference type="InterPro" id="IPR045621">
    <property type="entry name" value="BPD_transp_1_N"/>
</dbReference>
<evidence type="ECO:0000256" key="9">
    <source>
        <dbReference type="ARBA" id="ARBA00023136"/>
    </source>
</evidence>
<dbReference type="PROSITE" id="PS50928">
    <property type="entry name" value="ABC_TM1"/>
    <property type="match status" value="1"/>
</dbReference>
<dbReference type="RefSeq" id="WP_081138032.1">
    <property type="nucleotide sequence ID" value="NZ_MWUE01000011.1"/>
</dbReference>
<dbReference type="GO" id="GO:0015833">
    <property type="term" value="P:peptide transport"/>
    <property type="evidence" value="ECO:0007669"/>
    <property type="project" value="UniProtKB-KW"/>
</dbReference>
<feature type="transmembrane region" description="Helical" evidence="12">
    <location>
        <begin position="173"/>
        <end position="192"/>
    </location>
</feature>
<dbReference type="PANTHER" id="PTHR30465">
    <property type="entry name" value="INNER MEMBRANE ABC TRANSPORTER"/>
    <property type="match status" value="1"/>
</dbReference>
<evidence type="ECO:0000256" key="8">
    <source>
        <dbReference type="ARBA" id="ARBA00022989"/>
    </source>
</evidence>
<feature type="transmembrane region" description="Helical" evidence="12">
    <location>
        <begin position="274"/>
        <end position="300"/>
    </location>
</feature>
<feature type="transmembrane region" description="Helical" evidence="12">
    <location>
        <begin position="228"/>
        <end position="254"/>
    </location>
</feature>
<keyword evidence="8 12" id="KW-1133">Transmembrane helix</keyword>
<comment type="subcellular location">
    <subcellularLocation>
        <location evidence="1">Cell inner membrane</location>
        <topology evidence="1">Multi-pass membrane protein</topology>
    </subcellularLocation>
    <subcellularLocation>
        <location evidence="12">Cell membrane</location>
        <topology evidence="12">Multi-pass membrane protein</topology>
    </subcellularLocation>
</comment>
<dbReference type="GO" id="GO:0015031">
    <property type="term" value="P:protein transport"/>
    <property type="evidence" value="ECO:0007669"/>
    <property type="project" value="UniProtKB-KW"/>
</dbReference>
<keyword evidence="2 12" id="KW-0813">Transport</keyword>
<evidence type="ECO:0000256" key="10">
    <source>
        <dbReference type="ARBA" id="ARBA00024202"/>
    </source>
</evidence>
<evidence type="ECO:0000259" key="13">
    <source>
        <dbReference type="PROSITE" id="PS50928"/>
    </source>
</evidence>
<evidence type="ECO:0000256" key="12">
    <source>
        <dbReference type="RuleBase" id="RU363032"/>
    </source>
</evidence>
<feature type="transmembrane region" description="Helical" evidence="12">
    <location>
        <begin position="133"/>
        <end position="161"/>
    </location>
</feature>
<dbReference type="SUPFAM" id="SSF161098">
    <property type="entry name" value="MetI-like"/>
    <property type="match status" value="1"/>
</dbReference>
<keyword evidence="9 12" id="KW-0472">Membrane</keyword>
<keyword evidence="15" id="KW-1185">Reference proteome</keyword>
<organism evidence="14 15">
    <name type="scientific">Pantoea latae</name>
    <dbReference type="NCBI Taxonomy" id="1964541"/>
    <lineage>
        <taxon>Bacteria</taxon>
        <taxon>Pseudomonadati</taxon>
        <taxon>Pseudomonadota</taxon>
        <taxon>Gammaproteobacteria</taxon>
        <taxon>Enterobacterales</taxon>
        <taxon>Erwiniaceae</taxon>
        <taxon>Pantoea</taxon>
    </lineage>
</organism>
<evidence type="ECO:0000256" key="6">
    <source>
        <dbReference type="ARBA" id="ARBA00022856"/>
    </source>
</evidence>
<comment type="caution">
    <text evidence="14">The sequence shown here is derived from an EMBL/GenBank/DDBJ whole genome shotgun (WGS) entry which is preliminary data.</text>
</comment>
<dbReference type="FunFam" id="1.10.3720.10:FF:000016">
    <property type="entry name" value="Oligopeptide transport system permease OppB"/>
    <property type="match status" value="1"/>
</dbReference>
<dbReference type="Proteomes" id="UP000192769">
    <property type="component" value="Unassembled WGS sequence"/>
</dbReference>
<dbReference type="GO" id="GO:0005886">
    <property type="term" value="C:plasma membrane"/>
    <property type="evidence" value="ECO:0007669"/>
    <property type="project" value="UniProtKB-SubCell"/>
</dbReference>
<keyword evidence="3" id="KW-1003">Cell membrane</keyword>
<evidence type="ECO:0000256" key="7">
    <source>
        <dbReference type="ARBA" id="ARBA00022927"/>
    </source>
</evidence>
<feature type="transmembrane region" description="Helical" evidence="12">
    <location>
        <begin position="100"/>
        <end position="121"/>
    </location>
</feature>
<evidence type="ECO:0000256" key="5">
    <source>
        <dbReference type="ARBA" id="ARBA00022692"/>
    </source>
</evidence>
<evidence type="ECO:0000256" key="11">
    <source>
        <dbReference type="ARBA" id="ARBA00072250"/>
    </source>
</evidence>
<evidence type="ECO:0000313" key="14">
    <source>
        <dbReference type="EMBL" id="OQP34711.1"/>
    </source>
</evidence>
<proteinExistence type="inferred from homology"/>
<evidence type="ECO:0000313" key="15">
    <source>
        <dbReference type="Proteomes" id="UP000192769"/>
    </source>
</evidence>
<feature type="domain" description="ABC transmembrane type-1" evidence="13">
    <location>
        <begin position="94"/>
        <end position="293"/>
    </location>
</feature>
<dbReference type="Pfam" id="PF00528">
    <property type="entry name" value="BPD_transp_1"/>
    <property type="match status" value="1"/>
</dbReference>
<sequence>MLKFILRRLLEAIPTLFVLITISFFMMRLAPGSPFTGERTLAPEVMANIEAKYHLNDPIGKQYLDYLIQLAHGDFGPSFKYKDYTVNYLVSHAFPVSAKLGLAAFVLAVILGVTAGVIAALKQNSLWDYAVMGVAMTGVVIPSFVVAPLLVLLFAITLKWLPGGGWNGGQLRYMVLPMVALSLAYIASIARITRGSMIEVMHSNFIRTARAKGLPLRRIVLRHALKPALLPVLSYLGPAFVGIITGSMVIESIYGLPGIGQLFVNGALNRDYSLVMSLTILVGVLTIIFNAIVDVLYAVIDPKIRY</sequence>
<evidence type="ECO:0000256" key="3">
    <source>
        <dbReference type="ARBA" id="ARBA00022475"/>
    </source>
</evidence>
<keyword evidence="4" id="KW-0997">Cell inner membrane</keyword>
<dbReference type="InterPro" id="IPR000515">
    <property type="entry name" value="MetI-like"/>
</dbReference>
<dbReference type="GO" id="GO:0055085">
    <property type="term" value="P:transmembrane transport"/>
    <property type="evidence" value="ECO:0007669"/>
    <property type="project" value="InterPro"/>
</dbReference>
<evidence type="ECO:0000256" key="2">
    <source>
        <dbReference type="ARBA" id="ARBA00022448"/>
    </source>
</evidence>
<evidence type="ECO:0000256" key="4">
    <source>
        <dbReference type="ARBA" id="ARBA00022519"/>
    </source>
</evidence>
<evidence type="ECO:0000256" key="1">
    <source>
        <dbReference type="ARBA" id="ARBA00004429"/>
    </source>
</evidence>
<keyword evidence="6" id="KW-0571">Peptide transport</keyword>
<gene>
    <name evidence="14" type="primary">oppB</name>
    <name evidence="14" type="ORF">B2J69_07840</name>
</gene>
<feature type="transmembrane region" description="Helical" evidence="12">
    <location>
        <begin position="12"/>
        <end position="30"/>
    </location>
</feature>
<protein>
    <recommendedName>
        <fullName evidence="11">Oligopeptide transport system permease protein OppB</fullName>
    </recommendedName>
</protein>
<reference evidence="14 15" key="1">
    <citation type="submission" date="2017-02" db="EMBL/GenBank/DDBJ databases">
        <title>Whole genome shotgun sequence of Pantoea agglomerans strain AS1 isolated from a cycad, Zamia floridana in Central Florida, USA.</title>
        <authorList>
            <person name="Lata P."/>
            <person name="Govindarajan S."/>
            <person name="Qi F."/>
            <person name="Li J.-L."/>
            <person name="Maurya S.K."/>
            <person name="Sahoo M.K."/>
        </authorList>
    </citation>
    <scope>NUCLEOTIDE SEQUENCE [LARGE SCALE GENOMIC DNA]</scope>
    <source>
        <strain evidence="14 15">AS1</strain>
    </source>
</reference>
<dbReference type="Pfam" id="PF19300">
    <property type="entry name" value="BPD_transp_1_N"/>
    <property type="match status" value="1"/>
</dbReference>
<dbReference type="NCBIfam" id="NF007008">
    <property type="entry name" value="PRK09471.1"/>
    <property type="match status" value="1"/>
</dbReference>
<dbReference type="PANTHER" id="PTHR30465:SF74">
    <property type="entry name" value="OLIGOPEPTIDE TRANSPORT SYSTEM PERMEASE PROTEIN OPPB"/>
    <property type="match status" value="1"/>
</dbReference>
<dbReference type="Gene3D" id="1.10.3720.10">
    <property type="entry name" value="MetI-like"/>
    <property type="match status" value="1"/>
</dbReference>
<dbReference type="EMBL" id="MWUE01000011">
    <property type="protein sequence ID" value="OQP34711.1"/>
    <property type="molecule type" value="Genomic_DNA"/>
</dbReference>
<keyword evidence="5 12" id="KW-0812">Transmembrane</keyword>
<dbReference type="AlphaFoldDB" id="A0A1V9DLM1"/>
<name>A0A1V9DLM1_9GAMM</name>
<dbReference type="CDD" id="cd06261">
    <property type="entry name" value="TM_PBP2"/>
    <property type="match status" value="1"/>
</dbReference>
<keyword evidence="7" id="KW-0653">Protein transport</keyword>
<dbReference type="InterPro" id="IPR035906">
    <property type="entry name" value="MetI-like_sf"/>
</dbReference>